<dbReference type="AlphaFoldDB" id="A0A8T0IQH2"/>
<sequence>MKVSKHIHLLIVGISILVRVPYRGCVSNEFSTLSNISAVSLKPFVIHVSLATTTNRRWYALLTYHLLLYNFRRERQVWYNTDMECGTPCRRLYEFRCRRRGRKPTYRNAKSVTKGRSMTCKKPTTKHHFDKKGPKPTYHVLST</sequence>
<dbReference type="EMBL" id="CM026422">
    <property type="protein sequence ID" value="KAG0585285.1"/>
    <property type="molecule type" value="Genomic_DNA"/>
</dbReference>
<protein>
    <recommendedName>
        <fullName evidence="5">Secreted protein</fullName>
    </recommendedName>
</protein>
<accession>A0A8T0IQH2</accession>
<keyword evidence="4" id="KW-1185">Reference proteome</keyword>
<organism evidence="3 4">
    <name type="scientific">Ceratodon purpureus</name>
    <name type="common">Fire moss</name>
    <name type="synonym">Dicranum purpureum</name>
    <dbReference type="NCBI Taxonomy" id="3225"/>
    <lineage>
        <taxon>Eukaryota</taxon>
        <taxon>Viridiplantae</taxon>
        <taxon>Streptophyta</taxon>
        <taxon>Embryophyta</taxon>
        <taxon>Bryophyta</taxon>
        <taxon>Bryophytina</taxon>
        <taxon>Bryopsida</taxon>
        <taxon>Dicranidae</taxon>
        <taxon>Pseudoditrichales</taxon>
        <taxon>Ditrichaceae</taxon>
        <taxon>Ceratodon</taxon>
    </lineage>
</organism>
<evidence type="ECO:0000256" key="1">
    <source>
        <dbReference type="SAM" id="MobiDB-lite"/>
    </source>
</evidence>
<feature type="signal peptide" evidence="2">
    <location>
        <begin position="1"/>
        <end position="27"/>
    </location>
</feature>
<comment type="caution">
    <text evidence="3">The sequence shown here is derived from an EMBL/GenBank/DDBJ whole genome shotgun (WGS) entry which is preliminary data.</text>
</comment>
<feature type="chain" id="PRO_5035929347" description="Secreted protein" evidence="2">
    <location>
        <begin position="28"/>
        <end position="143"/>
    </location>
</feature>
<dbReference type="Proteomes" id="UP000822688">
    <property type="component" value="Chromosome 2"/>
</dbReference>
<proteinExistence type="predicted"/>
<evidence type="ECO:0000256" key="2">
    <source>
        <dbReference type="SAM" id="SignalP"/>
    </source>
</evidence>
<reference evidence="3" key="1">
    <citation type="submission" date="2020-06" db="EMBL/GenBank/DDBJ databases">
        <title>WGS assembly of Ceratodon purpureus strain R40.</title>
        <authorList>
            <person name="Carey S.B."/>
            <person name="Jenkins J."/>
            <person name="Shu S."/>
            <person name="Lovell J.T."/>
            <person name="Sreedasyam A."/>
            <person name="Maumus F."/>
            <person name="Tiley G.P."/>
            <person name="Fernandez-Pozo N."/>
            <person name="Barry K."/>
            <person name="Chen C."/>
            <person name="Wang M."/>
            <person name="Lipzen A."/>
            <person name="Daum C."/>
            <person name="Saski C.A."/>
            <person name="Payton A.C."/>
            <person name="Mcbreen J.C."/>
            <person name="Conrad R.E."/>
            <person name="Kollar L.M."/>
            <person name="Olsson S."/>
            <person name="Huttunen S."/>
            <person name="Landis J.B."/>
            <person name="Wickett N.J."/>
            <person name="Johnson M.G."/>
            <person name="Rensing S.A."/>
            <person name="Grimwood J."/>
            <person name="Schmutz J."/>
            <person name="Mcdaniel S.F."/>
        </authorList>
    </citation>
    <scope>NUCLEOTIDE SEQUENCE</scope>
    <source>
        <strain evidence="3">R40</strain>
    </source>
</reference>
<name>A0A8T0IQH2_CERPU</name>
<evidence type="ECO:0008006" key="5">
    <source>
        <dbReference type="Google" id="ProtNLM"/>
    </source>
</evidence>
<feature type="region of interest" description="Disordered" evidence="1">
    <location>
        <begin position="122"/>
        <end position="143"/>
    </location>
</feature>
<keyword evidence="2" id="KW-0732">Signal</keyword>
<evidence type="ECO:0000313" key="3">
    <source>
        <dbReference type="EMBL" id="KAG0585285.1"/>
    </source>
</evidence>
<gene>
    <name evidence="3" type="ORF">KC19_2G000900</name>
</gene>
<evidence type="ECO:0000313" key="4">
    <source>
        <dbReference type="Proteomes" id="UP000822688"/>
    </source>
</evidence>